<organism evidence="7 8">
    <name type="scientific">Amantichitinum ursilacus</name>
    <dbReference type="NCBI Taxonomy" id="857265"/>
    <lineage>
        <taxon>Bacteria</taxon>
        <taxon>Pseudomonadati</taxon>
        <taxon>Pseudomonadota</taxon>
        <taxon>Betaproteobacteria</taxon>
        <taxon>Neisseriales</taxon>
        <taxon>Chitinibacteraceae</taxon>
        <taxon>Amantichitinum</taxon>
    </lineage>
</organism>
<dbReference type="Proteomes" id="UP000037939">
    <property type="component" value="Unassembled WGS sequence"/>
</dbReference>
<evidence type="ECO:0000256" key="5">
    <source>
        <dbReference type="SAM" id="Phobius"/>
    </source>
</evidence>
<dbReference type="Pfam" id="PF04932">
    <property type="entry name" value="Wzy_C"/>
    <property type="match status" value="1"/>
</dbReference>
<dbReference type="InterPro" id="IPR007016">
    <property type="entry name" value="O-antigen_ligase-rel_domated"/>
</dbReference>
<dbReference type="GO" id="GO:0016874">
    <property type="term" value="F:ligase activity"/>
    <property type="evidence" value="ECO:0007669"/>
    <property type="project" value="UniProtKB-KW"/>
</dbReference>
<dbReference type="PANTHER" id="PTHR37422:SF23">
    <property type="entry name" value="TEICHURONIC ACID BIOSYNTHESIS PROTEIN TUAE"/>
    <property type="match status" value="1"/>
</dbReference>
<protein>
    <submittedName>
        <fullName evidence="7">O-Antigen ligase</fullName>
    </submittedName>
</protein>
<keyword evidence="2 5" id="KW-0812">Transmembrane</keyword>
<feature type="transmembrane region" description="Helical" evidence="5">
    <location>
        <begin position="382"/>
        <end position="404"/>
    </location>
</feature>
<feature type="transmembrane region" description="Helical" evidence="5">
    <location>
        <begin position="184"/>
        <end position="202"/>
    </location>
</feature>
<feature type="transmembrane region" description="Helical" evidence="5">
    <location>
        <begin position="12"/>
        <end position="31"/>
    </location>
</feature>
<feature type="domain" description="O-antigen ligase-related" evidence="6">
    <location>
        <begin position="189"/>
        <end position="337"/>
    </location>
</feature>
<dbReference type="EMBL" id="LAQT01000001">
    <property type="protein sequence ID" value="KPC55062.1"/>
    <property type="molecule type" value="Genomic_DNA"/>
</dbReference>
<feature type="transmembrane region" description="Helical" evidence="5">
    <location>
        <begin position="222"/>
        <end position="240"/>
    </location>
</feature>
<feature type="transmembrane region" description="Helical" evidence="5">
    <location>
        <begin position="329"/>
        <end position="348"/>
    </location>
</feature>
<dbReference type="AlphaFoldDB" id="A0A0N0XMF7"/>
<accession>A0A0N0XMF7</accession>
<name>A0A0N0XMF7_9NEIS</name>
<evidence type="ECO:0000313" key="7">
    <source>
        <dbReference type="EMBL" id="KPC55062.1"/>
    </source>
</evidence>
<evidence type="ECO:0000256" key="3">
    <source>
        <dbReference type="ARBA" id="ARBA00022989"/>
    </source>
</evidence>
<keyword evidence="8" id="KW-1185">Reference proteome</keyword>
<dbReference type="GO" id="GO:0016020">
    <property type="term" value="C:membrane"/>
    <property type="evidence" value="ECO:0007669"/>
    <property type="project" value="UniProtKB-SubCell"/>
</dbReference>
<keyword evidence="3 5" id="KW-1133">Transmembrane helix</keyword>
<sequence length="415" mass="44946">MNQALLARHPRLQSGFTLWFSALLLVGLFSILCLRGVTNACLALMLVSSVAWLLIARPHLPPRQWRWALLGFVAWPLLVALQVGTMPGVQPRAFDAQLRFLGSIPVAFALASLPGVNARVLRIGSSLGAIAALTAGLLFMHQTGEPRAANPFTNAIPYGDIALLLGVLPLYGISRWRQPSRVDVLAMIGALAGLAASVLSASRGGWVAVPLFAVLLRMPWRAWMSLLLLILLTGFLLAQFDPMFASRFQAASSDLQLLAHGNRDTSIGLRTQLWQSALHVFSQHPWLGVGKGLLKPTLETLAQQGVISPLASSFSHAHNEVISSLAETGLIGAVFLLCLYVCPALLFWRYRNSPLPQVAGIARMGLALAGGFFIFGWTEVLFIVAMTTSFYAMVMVTLLGMLAAELRRHNVYPPA</sequence>
<comment type="caution">
    <text evidence="7">The sequence shown here is derived from an EMBL/GenBank/DDBJ whole genome shotgun (WGS) entry which is preliminary data.</text>
</comment>
<proteinExistence type="predicted"/>
<feature type="transmembrane region" description="Helical" evidence="5">
    <location>
        <begin position="152"/>
        <end position="172"/>
    </location>
</feature>
<keyword evidence="7" id="KW-0436">Ligase</keyword>
<feature type="transmembrane region" description="Helical" evidence="5">
    <location>
        <begin position="354"/>
        <end position="375"/>
    </location>
</feature>
<evidence type="ECO:0000256" key="4">
    <source>
        <dbReference type="ARBA" id="ARBA00023136"/>
    </source>
</evidence>
<dbReference type="PANTHER" id="PTHR37422">
    <property type="entry name" value="TEICHURONIC ACID BIOSYNTHESIS PROTEIN TUAE"/>
    <property type="match status" value="1"/>
</dbReference>
<comment type="subcellular location">
    <subcellularLocation>
        <location evidence="1">Membrane</location>
        <topology evidence="1">Multi-pass membrane protein</topology>
    </subcellularLocation>
</comment>
<feature type="transmembrane region" description="Helical" evidence="5">
    <location>
        <begin position="120"/>
        <end position="140"/>
    </location>
</feature>
<reference evidence="7 8" key="1">
    <citation type="submission" date="2015-07" db="EMBL/GenBank/DDBJ databases">
        <title>Draft genome sequence of the Amantichitinum ursilacus IGB-41, a new chitin-degrading bacterium.</title>
        <authorList>
            <person name="Kirstahler P."/>
            <person name="Guenther M."/>
            <person name="Grumaz C."/>
            <person name="Rupp S."/>
            <person name="Zibek S."/>
            <person name="Sohn K."/>
        </authorList>
    </citation>
    <scope>NUCLEOTIDE SEQUENCE [LARGE SCALE GENOMIC DNA]</scope>
    <source>
        <strain evidence="7 8">IGB-41</strain>
    </source>
</reference>
<dbReference type="OrthoDB" id="8576060at2"/>
<evidence type="ECO:0000256" key="2">
    <source>
        <dbReference type="ARBA" id="ARBA00022692"/>
    </source>
</evidence>
<evidence type="ECO:0000313" key="8">
    <source>
        <dbReference type="Proteomes" id="UP000037939"/>
    </source>
</evidence>
<feature type="transmembrane region" description="Helical" evidence="5">
    <location>
        <begin position="96"/>
        <end position="113"/>
    </location>
</feature>
<keyword evidence="4 5" id="KW-0472">Membrane</keyword>
<gene>
    <name evidence="7" type="ORF">WG78_00345</name>
</gene>
<evidence type="ECO:0000259" key="6">
    <source>
        <dbReference type="Pfam" id="PF04932"/>
    </source>
</evidence>
<dbReference type="InterPro" id="IPR051533">
    <property type="entry name" value="WaaL-like"/>
</dbReference>
<evidence type="ECO:0000256" key="1">
    <source>
        <dbReference type="ARBA" id="ARBA00004141"/>
    </source>
</evidence>
<dbReference type="RefSeq" id="WP_053935796.1">
    <property type="nucleotide sequence ID" value="NZ_LAQT01000001.1"/>
</dbReference>
<feature type="transmembrane region" description="Helical" evidence="5">
    <location>
        <begin position="67"/>
        <end position="84"/>
    </location>
</feature>
<dbReference type="STRING" id="857265.WG78_00345"/>